<feature type="transmembrane region" description="Helical" evidence="1">
    <location>
        <begin position="109"/>
        <end position="129"/>
    </location>
</feature>
<dbReference type="Pfam" id="PF00990">
    <property type="entry name" value="GGDEF"/>
    <property type="match status" value="1"/>
</dbReference>
<feature type="transmembrane region" description="Helical" evidence="1">
    <location>
        <begin position="233"/>
        <end position="255"/>
    </location>
</feature>
<dbReference type="AlphaFoldDB" id="A0A327ZNL6"/>
<dbReference type="OrthoDB" id="3274397at2"/>
<dbReference type="Proteomes" id="UP000249341">
    <property type="component" value="Unassembled WGS sequence"/>
</dbReference>
<keyword evidence="5" id="KW-1185">Reference proteome</keyword>
<dbReference type="InterPro" id="IPR029787">
    <property type="entry name" value="Nucleotide_cyclase"/>
</dbReference>
<feature type="transmembrane region" description="Helical" evidence="1">
    <location>
        <begin position="23"/>
        <end position="44"/>
    </location>
</feature>
<dbReference type="SMART" id="SM00267">
    <property type="entry name" value="GGDEF"/>
    <property type="match status" value="1"/>
</dbReference>
<evidence type="ECO:0000259" key="2">
    <source>
        <dbReference type="PROSITE" id="PS50883"/>
    </source>
</evidence>
<comment type="caution">
    <text evidence="4">The sequence shown here is derived from an EMBL/GenBank/DDBJ whole genome shotgun (WGS) entry which is preliminary data.</text>
</comment>
<sequence>MQPGSSSDTGGLGRSPIVRNVRVQLWSGWLVVATIAALCFPLVPDDSVPAKIYVNTVGVSSVLMLFFGILRNRPEHRGAWLLFGSGVAIFVSGDVTYDVTELRLGEYPYPYWADALYLCAYPMLFAGLSRLGRGSGDRDRGGLIDAAVISTGIGLIYWVFVVGPTLEDAGSPVLERLVTIGYPLSDVLLTAATARMLTRAENRTPSLRLLAVGAMLMLTCDLIYTTMSSSAEYTGGFVDSGFLMAYICWAAAALHPSMRQRPRSGVEANRVGGRRLAILATCSLLAPGLLVMQGVQDPANIAWAGIGAGAVTLFLLVLARTWGFVKQVQAQAGQLEDLAMHDELTGLSNRRRFERRLTAALAEGSPHVLLLDLNGFKAVNDRFGHAVGDELLVVVAQRLSAELPAGALAARMGGDEFAVLLPGITAEAAEDLAGHLRAAIHRPVRAGGQDLLVGASVGIADDTGLFRLSGKPGRNPRDHDLPSVGHAAVEVLRRADVAMYAAKADGGRHRRYAAVLDDQAGEEARLGAELRAAMDSGELFMVYQPIVELPHGRVEAVESLIRWQHPDRGLISPCDFIPVAERTGLIVELGEWILRTACAQHVAWRRSGIAPRRMGVNVSARQLAEPGFAGMVAAVLAETRMVPGDLIVEVTETAVFGGGAAVRAVHELTEFGVEIALDDFGTGHSSLGLLQTLPVRVLKVDKSFVENVTLAGRHAVIATSLIQVANGLGLVAVAEGVETAEQAEELYRIGYRRAQGYHFGHPARVPEFARNEASTSKF</sequence>
<keyword evidence="1" id="KW-0812">Transmembrane</keyword>
<feature type="transmembrane region" description="Helical" evidence="1">
    <location>
        <begin position="209"/>
        <end position="227"/>
    </location>
</feature>
<dbReference type="Gene3D" id="3.20.20.450">
    <property type="entry name" value="EAL domain"/>
    <property type="match status" value="1"/>
</dbReference>
<keyword evidence="1" id="KW-1133">Transmembrane helix</keyword>
<dbReference type="PROSITE" id="PS50887">
    <property type="entry name" value="GGDEF"/>
    <property type="match status" value="1"/>
</dbReference>
<evidence type="ECO:0000256" key="1">
    <source>
        <dbReference type="SAM" id="Phobius"/>
    </source>
</evidence>
<feature type="transmembrane region" description="Helical" evidence="1">
    <location>
        <begin position="301"/>
        <end position="319"/>
    </location>
</feature>
<accession>A0A327ZNL6</accession>
<dbReference type="CDD" id="cd01949">
    <property type="entry name" value="GGDEF"/>
    <property type="match status" value="1"/>
</dbReference>
<dbReference type="InterPro" id="IPR000160">
    <property type="entry name" value="GGDEF_dom"/>
</dbReference>
<dbReference type="NCBIfam" id="TIGR00254">
    <property type="entry name" value="GGDEF"/>
    <property type="match status" value="1"/>
</dbReference>
<feature type="domain" description="EAL" evidence="2">
    <location>
        <begin position="523"/>
        <end position="776"/>
    </location>
</feature>
<reference evidence="4 5" key="1">
    <citation type="submission" date="2018-06" db="EMBL/GenBank/DDBJ databases">
        <title>Genomic Encyclopedia of Type Strains, Phase III (KMG-III): the genomes of soil and plant-associated and newly described type strains.</title>
        <authorList>
            <person name="Whitman W."/>
        </authorList>
    </citation>
    <scope>NUCLEOTIDE SEQUENCE [LARGE SCALE GENOMIC DNA]</scope>
    <source>
        <strain evidence="4 5">CGMCC 4.7090</strain>
    </source>
</reference>
<feature type="transmembrane region" description="Helical" evidence="1">
    <location>
        <begin position="50"/>
        <end position="70"/>
    </location>
</feature>
<proteinExistence type="predicted"/>
<protein>
    <submittedName>
        <fullName evidence="4">Diguanylate cyclase (GGDEF)-like protein</fullName>
    </submittedName>
</protein>
<evidence type="ECO:0000313" key="5">
    <source>
        <dbReference type="Proteomes" id="UP000249341"/>
    </source>
</evidence>
<dbReference type="InterPro" id="IPR001633">
    <property type="entry name" value="EAL_dom"/>
</dbReference>
<organism evidence="4 5">
    <name type="scientific">Actinoplanes lutulentus</name>
    <dbReference type="NCBI Taxonomy" id="1287878"/>
    <lineage>
        <taxon>Bacteria</taxon>
        <taxon>Bacillati</taxon>
        <taxon>Actinomycetota</taxon>
        <taxon>Actinomycetes</taxon>
        <taxon>Micromonosporales</taxon>
        <taxon>Micromonosporaceae</taxon>
        <taxon>Actinoplanes</taxon>
    </lineage>
</organism>
<dbReference type="PROSITE" id="PS50883">
    <property type="entry name" value="EAL"/>
    <property type="match status" value="1"/>
</dbReference>
<keyword evidence="1" id="KW-0472">Membrane</keyword>
<dbReference type="PANTHER" id="PTHR44757:SF2">
    <property type="entry name" value="BIOFILM ARCHITECTURE MAINTENANCE PROTEIN MBAA"/>
    <property type="match status" value="1"/>
</dbReference>
<dbReference type="Pfam" id="PF00563">
    <property type="entry name" value="EAL"/>
    <property type="match status" value="1"/>
</dbReference>
<dbReference type="SMART" id="SM00052">
    <property type="entry name" value="EAL"/>
    <property type="match status" value="1"/>
</dbReference>
<feature type="transmembrane region" description="Helical" evidence="1">
    <location>
        <begin position="79"/>
        <end position="97"/>
    </location>
</feature>
<evidence type="ECO:0000313" key="4">
    <source>
        <dbReference type="EMBL" id="RAK42864.1"/>
    </source>
</evidence>
<dbReference type="EMBL" id="QLMJ01000002">
    <property type="protein sequence ID" value="RAK42864.1"/>
    <property type="molecule type" value="Genomic_DNA"/>
</dbReference>
<evidence type="ECO:0000259" key="3">
    <source>
        <dbReference type="PROSITE" id="PS50887"/>
    </source>
</evidence>
<feature type="transmembrane region" description="Helical" evidence="1">
    <location>
        <begin position="141"/>
        <end position="160"/>
    </location>
</feature>
<dbReference type="Gene3D" id="3.30.70.270">
    <property type="match status" value="1"/>
</dbReference>
<dbReference type="CDD" id="cd01948">
    <property type="entry name" value="EAL"/>
    <property type="match status" value="1"/>
</dbReference>
<dbReference type="PANTHER" id="PTHR44757">
    <property type="entry name" value="DIGUANYLATE CYCLASE DGCP"/>
    <property type="match status" value="1"/>
</dbReference>
<feature type="domain" description="GGDEF" evidence="3">
    <location>
        <begin position="364"/>
        <end position="516"/>
    </location>
</feature>
<dbReference type="SUPFAM" id="SSF141868">
    <property type="entry name" value="EAL domain-like"/>
    <property type="match status" value="1"/>
</dbReference>
<dbReference type="InterPro" id="IPR035919">
    <property type="entry name" value="EAL_sf"/>
</dbReference>
<dbReference type="InterPro" id="IPR052155">
    <property type="entry name" value="Biofilm_reg_signaling"/>
</dbReference>
<dbReference type="InterPro" id="IPR043128">
    <property type="entry name" value="Rev_trsase/Diguanyl_cyclase"/>
</dbReference>
<feature type="transmembrane region" description="Helical" evidence="1">
    <location>
        <begin position="180"/>
        <end position="197"/>
    </location>
</feature>
<name>A0A327ZNL6_9ACTN</name>
<dbReference type="SUPFAM" id="SSF55073">
    <property type="entry name" value="Nucleotide cyclase"/>
    <property type="match status" value="1"/>
</dbReference>
<feature type="transmembrane region" description="Helical" evidence="1">
    <location>
        <begin position="276"/>
        <end position="295"/>
    </location>
</feature>
<gene>
    <name evidence="4" type="ORF">B0I29_102690</name>
</gene>